<gene>
    <name evidence="1" type="ORF">P7079_08135</name>
</gene>
<protein>
    <recommendedName>
        <fullName evidence="3">FHA domain-containing protein</fullName>
    </recommendedName>
</protein>
<evidence type="ECO:0000313" key="1">
    <source>
        <dbReference type="EMBL" id="WFM83342.1"/>
    </source>
</evidence>
<evidence type="ECO:0008006" key="3">
    <source>
        <dbReference type="Google" id="ProtNLM"/>
    </source>
</evidence>
<dbReference type="EMBL" id="CP121208">
    <property type="protein sequence ID" value="WFM83342.1"/>
    <property type="molecule type" value="Genomic_DNA"/>
</dbReference>
<keyword evidence="2" id="KW-1185">Reference proteome</keyword>
<accession>A0ABY8FYQ1</accession>
<dbReference type="RefSeq" id="WP_278012737.1">
    <property type="nucleotide sequence ID" value="NZ_CP121208.1"/>
</dbReference>
<name>A0ABY8FYQ1_9ACTO</name>
<sequence>METHTQPSLEIDFSGEYYQVLPGQVFVIGRVGDLAIEDNPFLHRHFLELCYQDGMWWLSNVGSRIAVTVAESSGQLQSWVGPGTRIPLVVQKMSLVFTAGPTTYEINLTIPQSVYQTIHTGTDDVGQTTVGQVVLTPSQKMLIVALAEPWLTRIGTGSSDIPTSAAAATRLGWTQTKFNRKLDNVCDKLAAIGVRGLKSDSSGHAMHRRSRLVEYAVASQLVTLEDVALLDACQEVNETH</sequence>
<proteinExistence type="predicted"/>
<dbReference type="Proteomes" id="UP001215216">
    <property type="component" value="Chromosome"/>
</dbReference>
<evidence type="ECO:0000313" key="2">
    <source>
        <dbReference type="Proteomes" id="UP001215216"/>
    </source>
</evidence>
<reference evidence="1 2" key="1">
    <citation type="submission" date="2023-03" db="EMBL/GenBank/DDBJ databases">
        <title>Complete genome of Arcanobacterium canis strain DSM 25104 isolated in 2010 from a canine otitis externa in Germany.</title>
        <authorList>
            <person name="Borowiak M."/>
            <person name="Kreitlow A."/>
            <person name="Malorny B."/>
            <person name="Laemmler C."/>
            <person name="Prenger-Berninghoff E."/>
            <person name="Ploetz M."/>
            <person name="Abdulmawjood A."/>
        </authorList>
    </citation>
    <scope>NUCLEOTIDE SEQUENCE [LARGE SCALE GENOMIC DNA]</scope>
    <source>
        <strain evidence="1 2">DSM 25104</strain>
    </source>
</reference>
<organism evidence="1 2">
    <name type="scientific">Arcanobacterium canis</name>
    <dbReference type="NCBI Taxonomy" id="999183"/>
    <lineage>
        <taxon>Bacteria</taxon>
        <taxon>Bacillati</taxon>
        <taxon>Actinomycetota</taxon>
        <taxon>Actinomycetes</taxon>
        <taxon>Actinomycetales</taxon>
        <taxon>Actinomycetaceae</taxon>
        <taxon>Arcanobacterium</taxon>
    </lineage>
</organism>